<organism evidence="2 3">
    <name type="scientific">Sphingomonas leidyi</name>
    <dbReference type="NCBI Taxonomy" id="68569"/>
    <lineage>
        <taxon>Bacteria</taxon>
        <taxon>Pseudomonadati</taxon>
        <taxon>Pseudomonadota</taxon>
        <taxon>Alphaproteobacteria</taxon>
        <taxon>Sphingomonadales</taxon>
        <taxon>Sphingomonadaceae</taxon>
        <taxon>Sphingomonas</taxon>
    </lineage>
</organism>
<comment type="caution">
    <text evidence="2">The sequence shown here is derived from an EMBL/GenBank/DDBJ whole genome shotgun (WGS) entry which is preliminary data.</text>
</comment>
<evidence type="ECO:0000313" key="3">
    <source>
        <dbReference type="Proteomes" id="UP000564677"/>
    </source>
</evidence>
<dbReference type="Proteomes" id="UP000564677">
    <property type="component" value="Unassembled WGS sequence"/>
</dbReference>
<keyword evidence="1" id="KW-1133">Transmembrane helix</keyword>
<evidence type="ECO:0000313" key="2">
    <source>
        <dbReference type="EMBL" id="NIJ63214.1"/>
    </source>
</evidence>
<keyword evidence="1" id="KW-0472">Membrane</keyword>
<feature type="transmembrane region" description="Helical" evidence="1">
    <location>
        <begin position="70"/>
        <end position="88"/>
    </location>
</feature>
<dbReference type="EMBL" id="JAASQV010000001">
    <property type="protein sequence ID" value="NIJ63214.1"/>
    <property type="molecule type" value="Genomic_DNA"/>
</dbReference>
<keyword evidence="3" id="KW-1185">Reference proteome</keyword>
<evidence type="ECO:0000256" key="1">
    <source>
        <dbReference type="SAM" id="Phobius"/>
    </source>
</evidence>
<feature type="transmembrane region" description="Helical" evidence="1">
    <location>
        <begin position="6"/>
        <end position="26"/>
    </location>
</feature>
<feature type="transmembrane region" description="Helical" evidence="1">
    <location>
        <begin position="46"/>
        <end position="64"/>
    </location>
</feature>
<keyword evidence="1" id="KW-0812">Transmembrane</keyword>
<accession>A0A7X5UVS9</accession>
<gene>
    <name evidence="2" type="ORF">FHR20_000145</name>
</gene>
<reference evidence="2 3" key="1">
    <citation type="submission" date="2020-03" db="EMBL/GenBank/DDBJ databases">
        <title>Genomic Encyclopedia of Type Strains, Phase IV (KMG-IV): sequencing the most valuable type-strain genomes for metagenomic binning, comparative biology and taxonomic classification.</title>
        <authorList>
            <person name="Goeker M."/>
        </authorList>
    </citation>
    <scope>NUCLEOTIDE SEQUENCE [LARGE SCALE GENOMIC DNA]</scope>
    <source>
        <strain evidence="2 3">DSM 4733</strain>
    </source>
</reference>
<sequence>MFATAVIGALGAGFVLFGLLALGECLPRDGSAAMQACDMEKQREFWLYPALMILSLGAGARLHAARPIPGLALAIASPLLSLVLLLTIERLVGR</sequence>
<proteinExistence type="predicted"/>
<name>A0A7X5UVS9_9SPHN</name>
<dbReference type="AlphaFoldDB" id="A0A7X5UVS9"/>
<protein>
    <submittedName>
        <fullName evidence="2">Uncharacterized protein</fullName>
    </submittedName>
</protein>